<evidence type="ECO:0000313" key="2">
    <source>
        <dbReference type="WBParaSite" id="L893_g13535.t1"/>
    </source>
</evidence>
<evidence type="ECO:0000313" key="1">
    <source>
        <dbReference type="Proteomes" id="UP000095287"/>
    </source>
</evidence>
<organism evidence="1 2">
    <name type="scientific">Steinernema glaseri</name>
    <dbReference type="NCBI Taxonomy" id="37863"/>
    <lineage>
        <taxon>Eukaryota</taxon>
        <taxon>Metazoa</taxon>
        <taxon>Ecdysozoa</taxon>
        <taxon>Nematoda</taxon>
        <taxon>Chromadorea</taxon>
        <taxon>Rhabditida</taxon>
        <taxon>Tylenchina</taxon>
        <taxon>Panagrolaimomorpha</taxon>
        <taxon>Strongyloidoidea</taxon>
        <taxon>Steinernematidae</taxon>
        <taxon>Steinernema</taxon>
    </lineage>
</organism>
<reference evidence="2" key="1">
    <citation type="submission" date="2016-11" db="UniProtKB">
        <authorList>
            <consortium name="WormBaseParasite"/>
        </authorList>
    </citation>
    <scope>IDENTIFICATION</scope>
</reference>
<dbReference type="Proteomes" id="UP000095287">
    <property type="component" value="Unplaced"/>
</dbReference>
<keyword evidence="1" id="KW-1185">Reference proteome</keyword>
<sequence>MMEVRLERLCNLASELSTLHESRRSTFARCSQASSTVDDIIAKMEFLKEVVLQEEDVLNRAASRRMSALRKRSIFTKKSSNASSSGTVITHATINGDAQFDVKQAASRLYDVENYSKCVRLIEKVPPAETDRDLLLLCHGSYKHMLSDAANTREASKLCEWWRAFVEKLESEKACQHFRLEILECLAECLWETSRLPLPLDSSTARERIMDDLMITKIELYQVSAGPIH</sequence>
<protein>
    <submittedName>
        <fullName evidence="2">NR LBD domain-containing protein</fullName>
    </submittedName>
</protein>
<name>A0A1I7Y8F3_9BILA</name>
<dbReference type="WBParaSite" id="L893_g13535.t1">
    <property type="protein sequence ID" value="L893_g13535.t1"/>
    <property type="gene ID" value="L893_g13535"/>
</dbReference>
<accession>A0A1I7Y8F3</accession>
<proteinExistence type="predicted"/>
<dbReference type="AlphaFoldDB" id="A0A1I7Y8F3"/>